<dbReference type="OrthoDB" id="10575764at2759"/>
<sequence>MCGGYQAERNELLGRQASNRNSEEFRRTIRALLDQMEQYRRELEQSLAELQNFVALVNKINFFFGSIVVVIWLFRLLKYFGFL</sequence>
<evidence type="ECO:0000313" key="4">
    <source>
        <dbReference type="EMBL" id="OMP10320.1"/>
    </source>
</evidence>
<evidence type="ECO:0000256" key="1">
    <source>
        <dbReference type="SAM" id="Coils"/>
    </source>
</evidence>
<gene>
    <name evidence="4" type="ORF">COLO4_04616</name>
</gene>
<name>A0A1R3KTB2_9ROSI</name>
<dbReference type="EMBL" id="AWUE01011934">
    <property type="protein sequence ID" value="OMP10320.1"/>
    <property type="molecule type" value="Genomic_DNA"/>
</dbReference>
<organism evidence="4 5">
    <name type="scientific">Corchorus olitorius</name>
    <dbReference type="NCBI Taxonomy" id="93759"/>
    <lineage>
        <taxon>Eukaryota</taxon>
        <taxon>Viridiplantae</taxon>
        <taxon>Streptophyta</taxon>
        <taxon>Embryophyta</taxon>
        <taxon>Tracheophyta</taxon>
        <taxon>Spermatophyta</taxon>
        <taxon>Magnoliopsida</taxon>
        <taxon>eudicotyledons</taxon>
        <taxon>Gunneridae</taxon>
        <taxon>Pentapetalae</taxon>
        <taxon>rosids</taxon>
        <taxon>malvids</taxon>
        <taxon>Malvales</taxon>
        <taxon>Malvaceae</taxon>
        <taxon>Grewioideae</taxon>
        <taxon>Apeibeae</taxon>
        <taxon>Corchorus</taxon>
    </lineage>
</organism>
<keyword evidence="3" id="KW-0472">Membrane</keyword>
<evidence type="ECO:0000256" key="2">
    <source>
        <dbReference type="SAM" id="MobiDB-lite"/>
    </source>
</evidence>
<feature type="coiled-coil region" evidence="1">
    <location>
        <begin position="22"/>
        <end position="56"/>
    </location>
</feature>
<protein>
    <submittedName>
        <fullName evidence="4">Uncharacterized protein</fullName>
    </submittedName>
</protein>
<keyword evidence="1" id="KW-0175">Coiled coil</keyword>
<keyword evidence="3" id="KW-0812">Transmembrane</keyword>
<feature type="region of interest" description="Disordered" evidence="2">
    <location>
        <begin position="1"/>
        <end position="22"/>
    </location>
</feature>
<keyword evidence="5" id="KW-1185">Reference proteome</keyword>
<dbReference type="Proteomes" id="UP000187203">
    <property type="component" value="Unassembled WGS sequence"/>
</dbReference>
<feature type="transmembrane region" description="Helical" evidence="3">
    <location>
        <begin position="60"/>
        <end position="77"/>
    </location>
</feature>
<dbReference type="AlphaFoldDB" id="A0A1R3KTB2"/>
<evidence type="ECO:0000256" key="3">
    <source>
        <dbReference type="SAM" id="Phobius"/>
    </source>
</evidence>
<proteinExistence type="predicted"/>
<keyword evidence="3" id="KW-1133">Transmembrane helix</keyword>
<reference evidence="5" key="1">
    <citation type="submission" date="2013-09" db="EMBL/GenBank/DDBJ databases">
        <title>Corchorus olitorius genome sequencing.</title>
        <authorList>
            <person name="Alam M."/>
            <person name="Haque M.S."/>
            <person name="Islam M.S."/>
            <person name="Emdad E.M."/>
            <person name="Islam M.M."/>
            <person name="Ahmed B."/>
            <person name="Halim A."/>
            <person name="Hossen Q.M.M."/>
            <person name="Hossain M.Z."/>
            <person name="Ahmed R."/>
            <person name="Khan M.M."/>
            <person name="Islam R."/>
            <person name="Rashid M.M."/>
            <person name="Khan S.A."/>
            <person name="Rahman M.S."/>
            <person name="Alam M."/>
            <person name="Yahiya A.S."/>
            <person name="Khan M.S."/>
            <person name="Azam M.S."/>
            <person name="Haque T."/>
            <person name="Lashkar M.Z.H."/>
            <person name="Akhand A.I."/>
            <person name="Morshed G."/>
            <person name="Roy S."/>
            <person name="Uddin K.S."/>
            <person name="Rabeya T."/>
            <person name="Hossain A.S."/>
            <person name="Chowdhury A."/>
            <person name="Snigdha A.R."/>
            <person name="Mortoza M.S."/>
            <person name="Matin S.A."/>
            <person name="Hoque S.M.E."/>
            <person name="Islam M.K."/>
            <person name="Roy D.K."/>
            <person name="Haider R."/>
            <person name="Moosa M.M."/>
            <person name="Elias S.M."/>
            <person name="Hasan A.M."/>
            <person name="Jahan S."/>
            <person name="Shafiuddin M."/>
            <person name="Mahmood N."/>
            <person name="Shommy N.S."/>
        </authorList>
    </citation>
    <scope>NUCLEOTIDE SEQUENCE [LARGE SCALE GENOMIC DNA]</scope>
    <source>
        <strain evidence="5">cv. O-4</strain>
    </source>
</reference>
<evidence type="ECO:0000313" key="5">
    <source>
        <dbReference type="Proteomes" id="UP000187203"/>
    </source>
</evidence>
<accession>A0A1R3KTB2</accession>
<comment type="caution">
    <text evidence="4">The sequence shown here is derived from an EMBL/GenBank/DDBJ whole genome shotgun (WGS) entry which is preliminary data.</text>
</comment>